<dbReference type="RefSeq" id="WP_085278422.1">
    <property type="nucleotide sequence ID" value="NZ_FXAE01000005.1"/>
</dbReference>
<name>A0ABY1LTS3_9BACL</name>
<evidence type="ECO:0000256" key="2">
    <source>
        <dbReference type="SAM" id="MobiDB-lite"/>
    </source>
</evidence>
<comment type="similarity">
    <text evidence="1">Belongs to the bactofilin family.</text>
</comment>
<keyword evidence="4" id="KW-1185">Reference proteome</keyword>
<feature type="compositionally biased region" description="Basic and acidic residues" evidence="2">
    <location>
        <begin position="150"/>
        <end position="161"/>
    </location>
</feature>
<feature type="compositionally biased region" description="Low complexity" evidence="2">
    <location>
        <begin position="133"/>
        <end position="144"/>
    </location>
</feature>
<evidence type="ECO:0000313" key="3">
    <source>
        <dbReference type="EMBL" id="SMF01377.1"/>
    </source>
</evidence>
<dbReference type="InterPro" id="IPR007607">
    <property type="entry name" value="BacA/B"/>
</dbReference>
<dbReference type="Pfam" id="PF04519">
    <property type="entry name" value="Bactofilin"/>
    <property type="match status" value="1"/>
</dbReference>
<sequence length="161" mass="16937">MKLRNNAKSVKLDPNTTDTLIGEGSIFEGKIRSDAGVRIEGQITGDIECEGDVTVGEKGVVHSNILARNIIIAGTVNGNVHAKNKLSITSKGKLFGNMVASSLSIEEGSVFEGTSKMGGADKVDNAALKETAATTATANPETTPSAKNNTKQENDNVYKTW</sequence>
<dbReference type="PANTHER" id="PTHR35024:SF4">
    <property type="entry name" value="POLYMER-FORMING CYTOSKELETAL PROTEIN"/>
    <property type="match status" value="1"/>
</dbReference>
<reference evidence="3 4" key="1">
    <citation type="submission" date="2017-04" db="EMBL/GenBank/DDBJ databases">
        <authorList>
            <person name="Varghese N."/>
            <person name="Submissions S."/>
        </authorList>
    </citation>
    <scope>NUCLEOTIDE SEQUENCE [LARGE SCALE GENOMIC DNA]</scope>
    <source>
        <strain evidence="3 4">J12</strain>
    </source>
</reference>
<accession>A0ABY1LTS3</accession>
<gene>
    <name evidence="3" type="ORF">SAMN02744124_00821</name>
</gene>
<evidence type="ECO:0000313" key="4">
    <source>
        <dbReference type="Proteomes" id="UP000192939"/>
    </source>
</evidence>
<protein>
    <submittedName>
        <fullName evidence="3">Protein CcmA, bactofilin family</fullName>
    </submittedName>
</protein>
<dbReference type="PANTHER" id="PTHR35024">
    <property type="entry name" value="HYPOTHETICAL CYTOSOLIC PROTEIN"/>
    <property type="match status" value="1"/>
</dbReference>
<dbReference type="Proteomes" id="UP000192939">
    <property type="component" value="Unassembled WGS sequence"/>
</dbReference>
<organism evidence="3 4">
    <name type="scientific">Paenibacillus barengoltzii J12</name>
    <dbReference type="NCBI Taxonomy" id="935846"/>
    <lineage>
        <taxon>Bacteria</taxon>
        <taxon>Bacillati</taxon>
        <taxon>Bacillota</taxon>
        <taxon>Bacilli</taxon>
        <taxon>Bacillales</taxon>
        <taxon>Paenibacillaceae</taxon>
        <taxon>Paenibacillus</taxon>
    </lineage>
</organism>
<evidence type="ECO:0000256" key="1">
    <source>
        <dbReference type="ARBA" id="ARBA00044755"/>
    </source>
</evidence>
<feature type="region of interest" description="Disordered" evidence="2">
    <location>
        <begin position="133"/>
        <end position="161"/>
    </location>
</feature>
<proteinExistence type="inferred from homology"/>
<comment type="caution">
    <text evidence="3">The sequence shown here is derived from an EMBL/GenBank/DDBJ whole genome shotgun (WGS) entry which is preliminary data.</text>
</comment>
<dbReference type="EMBL" id="FXAE01000005">
    <property type="protein sequence ID" value="SMF01377.1"/>
    <property type="molecule type" value="Genomic_DNA"/>
</dbReference>